<protein>
    <submittedName>
        <fullName evidence="2">Uncharacterized protein</fullName>
    </submittedName>
</protein>
<evidence type="ECO:0000256" key="1">
    <source>
        <dbReference type="SAM" id="Phobius"/>
    </source>
</evidence>
<feature type="transmembrane region" description="Helical" evidence="1">
    <location>
        <begin position="930"/>
        <end position="951"/>
    </location>
</feature>
<dbReference type="EMBL" id="JAOQJU010000015">
    <property type="protein sequence ID" value="MCU6687233.1"/>
    <property type="molecule type" value="Genomic_DNA"/>
</dbReference>
<organism evidence="2 3">
    <name type="scientific">Dorea acetigenes</name>
    <dbReference type="NCBI Taxonomy" id="2981787"/>
    <lineage>
        <taxon>Bacteria</taxon>
        <taxon>Bacillati</taxon>
        <taxon>Bacillota</taxon>
        <taxon>Clostridia</taxon>
        <taxon>Lachnospirales</taxon>
        <taxon>Lachnospiraceae</taxon>
        <taxon>Dorea</taxon>
    </lineage>
</organism>
<keyword evidence="1" id="KW-0812">Transmembrane</keyword>
<dbReference type="Proteomes" id="UP001652431">
    <property type="component" value="Unassembled WGS sequence"/>
</dbReference>
<comment type="caution">
    <text evidence="2">The sequence shown here is derived from an EMBL/GenBank/DDBJ whole genome shotgun (WGS) entry which is preliminary data.</text>
</comment>
<sequence>MKRCSVPTEECIHSRRCFMTGEYCSKQTNIQKERKALYKSYDNACNEEGIQITAFVIMNFSDMSNVIYKWKLKTFIESLAKYLYWDKEDKRLYCYADELKNLPENLKRVRKIQVIRSDSEPASNYVICSRICQQMQIADLIVVDVSNQNPNVFYEFGMAVALGKLILPVCFSESFYKMVVPERVKEKTKKEKDKLVHHIGCYPWRKRLFEYYGIRYRSKKTYNDEDKVTRYLECNVATAEENGFSDFKYSIFPYHEHIGSNNKTIGEEIYERLRRSYNEAGSDDNTLVVYTMEGFLNEKQAGTCIINFYRAITAQMELEQCFCGERVGVLVQENSIFENDKDAKQDLYLNYDVGEIIRIGLNQATYLALVEKIKTEDFLATPEDLQNMVASGNGMDEDPVITEGQKEQIIRFTKDHIRNRGMMIYPNYPVYVNRIKNGLQKDILDTPLAKGDAGEERIDLDKFWCLYHVTLRTLRFTNEIVVDISQNCLQSLFWLGAAHGSDIYAITVLHEEREEERRISHEGLEKKERNVFDVAGLWAAVLRSYDTDGFSQQLSMAQLGIERHSRLMIKNKDFYEKSVREYLSSYYEETKRKDIHEVFVEKGKEELQVLESYYRKCLWNPMLKYNRLRIYLPMIDDRDRKMDEPKSYTAKWDVDAISVLSHYLSKRTVIGEYCFKSLREKMSEEEKEKEDKKAREVNYICIGKDARPRQQPLPRYIKGIIGKAKEYGEGYNVIHEHCEWRKEQFCENQDSSRMVSRQYKGFAEINKKEDGFVQSDKGFFMQQAGAKCADCKEKAEDRAGKNNLFFDKNVPKECVLEGNAHDQLGQLILWRDNSENSDRNYFRVSIIGSSGPATYGLATLLVDYEQKEEIFHIKKEDGEKWNLLCRLQKKIRKKLMHVILVQMKKKLDGIDFRSQQNGKKINDKEQKDRYISLVLYAVSLYLSTVFYRYFLPFLSKTDIKRIHNGVRTYISSMMAAKISPFVLKYPQDGDTRYNSSISEKNVMEVADEVPKIILNVMQSFRGVEAFYKIKVKAEPFGSEDKEQERDIREVLSVEELGEEADVNCLFTSIDKGEKKDEKTD</sequence>
<keyword evidence="1" id="KW-1133">Transmembrane helix</keyword>
<reference evidence="2 3" key="1">
    <citation type="journal article" date="2021" name="ISME Commun">
        <title>Automated analysis of genomic sequences facilitates high-throughput and comprehensive description of bacteria.</title>
        <authorList>
            <person name="Hitch T.C.A."/>
        </authorList>
    </citation>
    <scope>NUCLEOTIDE SEQUENCE [LARGE SCALE GENOMIC DNA]</scope>
    <source>
        <strain evidence="2 3">Sanger_03</strain>
    </source>
</reference>
<evidence type="ECO:0000313" key="3">
    <source>
        <dbReference type="Proteomes" id="UP001652431"/>
    </source>
</evidence>
<dbReference type="RefSeq" id="WP_158370782.1">
    <property type="nucleotide sequence ID" value="NZ_JAOQJU010000015.1"/>
</dbReference>
<keyword evidence="1" id="KW-0472">Membrane</keyword>
<accession>A0ABT2RP94</accession>
<evidence type="ECO:0000313" key="2">
    <source>
        <dbReference type="EMBL" id="MCU6687233.1"/>
    </source>
</evidence>
<name>A0ABT2RP94_9FIRM</name>
<dbReference type="Gene3D" id="3.40.50.450">
    <property type="match status" value="1"/>
</dbReference>
<proteinExistence type="predicted"/>
<keyword evidence="3" id="KW-1185">Reference proteome</keyword>
<gene>
    <name evidence="2" type="ORF">OCV99_11905</name>
</gene>